<dbReference type="RefSeq" id="WP_261692941.1">
    <property type="nucleotide sequence ID" value="NZ_CP104694.1"/>
</dbReference>
<dbReference type="Proteomes" id="UP001064632">
    <property type="component" value="Chromosome"/>
</dbReference>
<sequence length="100" mass="10221">MITNAAAGIVVATLQPCLQGVEIQVRTPAFDSLRCLPRFRADSGSHGLGPGAFRAGLAADDGKVVQPVDSGVAGTVTITMTVMITSPNGFSVSGIRFSDT</sequence>
<organism evidence="1 2">
    <name type="scientific">Tahibacter amnicola</name>
    <dbReference type="NCBI Taxonomy" id="2976241"/>
    <lineage>
        <taxon>Bacteria</taxon>
        <taxon>Pseudomonadati</taxon>
        <taxon>Pseudomonadota</taxon>
        <taxon>Gammaproteobacteria</taxon>
        <taxon>Lysobacterales</taxon>
        <taxon>Rhodanobacteraceae</taxon>
        <taxon>Tahibacter</taxon>
    </lineage>
</organism>
<reference evidence="1" key="1">
    <citation type="submission" date="2022-09" db="EMBL/GenBank/DDBJ databases">
        <title>Tahibacter sp. nov., isolated from a fresh water.</title>
        <authorList>
            <person name="Baek J.H."/>
            <person name="Lee J.K."/>
            <person name="Kim J.M."/>
            <person name="Jeon C.O."/>
        </authorList>
    </citation>
    <scope>NUCLEOTIDE SEQUENCE</scope>
    <source>
        <strain evidence="1">W38</strain>
    </source>
</reference>
<name>A0ABY6B774_9GAMM</name>
<gene>
    <name evidence="1" type="ORF">N4264_14400</name>
</gene>
<keyword evidence="2" id="KW-1185">Reference proteome</keyword>
<proteinExistence type="predicted"/>
<dbReference type="EMBL" id="CP104694">
    <property type="protein sequence ID" value="UXI65946.1"/>
    <property type="molecule type" value="Genomic_DNA"/>
</dbReference>
<evidence type="ECO:0000313" key="1">
    <source>
        <dbReference type="EMBL" id="UXI65946.1"/>
    </source>
</evidence>
<protein>
    <submittedName>
        <fullName evidence="1">Uncharacterized protein</fullName>
    </submittedName>
</protein>
<evidence type="ECO:0000313" key="2">
    <source>
        <dbReference type="Proteomes" id="UP001064632"/>
    </source>
</evidence>
<accession>A0ABY6B774</accession>